<accession>A0A9P5MTR1</accession>
<keyword evidence="1" id="KW-0812">Transmembrane</keyword>
<evidence type="ECO:0000313" key="3">
    <source>
        <dbReference type="Proteomes" id="UP000759537"/>
    </source>
</evidence>
<feature type="transmembrane region" description="Helical" evidence="1">
    <location>
        <begin position="333"/>
        <end position="355"/>
    </location>
</feature>
<keyword evidence="1" id="KW-0472">Membrane</keyword>
<evidence type="ECO:0000313" key="2">
    <source>
        <dbReference type="EMBL" id="KAF8478376.1"/>
    </source>
</evidence>
<evidence type="ECO:0000256" key="1">
    <source>
        <dbReference type="SAM" id="Phobius"/>
    </source>
</evidence>
<keyword evidence="3" id="KW-1185">Reference proteome</keyword>
<reference evidence="2" key="2">
    <citation type="journal article" date="2020" name="Nat. Commun.">
        <title>Large-scale genome sequencing of mycorrhizal fungi provides insights into the early evolution of symbiotic traits.</title>
        <authorList>
            <person name="Miyauchi S."/>
            <person name="Kiss E."/>
            <person name="Kuo A."/>
            <person name="Drula E."/>
            <person name="Kohler A."/>
            <person name="Sanchez-Garcia M."/>
            <person name="Morin E."/>
            <person name="Andreopoulos B."/>
            <person name="Barry K.W."/>
            <person name="Bonito G."/>
            <person name="Buee M."/>
            <person name="Carver A."/>
            <person name="Chen C."/>
            <person name="Cichocki N."/>
            <person name="Clum A."/>
            <person name="Culley D."/>
            <person name="Crous P.W."/>
            <person name="Fauchery L."/>
            <person name="Girlanda M."/>
            <person name="Hayes R.D."/>
            <person name="Keri Z."/>
            <person name="LaButti K."/>
            <person name="Lipzen A."/>
            <person name="Lombard V."/>
            <person name="Magnuson J."/>
            <person name="Maillard F."/>
            <person name="Murat C."/>
            <person name="Nolan M."/>
            <person name="Ohm R.A."/>
            <person name="Pangilinan J."/>
            <person name="Pereira M.F."/>
            <person name="Perotto S."/>
            <person name="Peter M."/>
            <person name="Pfister S."/>
            <person name="Riley R."/>
            <person name="Sitrit Y."/>
            <person name="Stielow J.B."/>
            <person name="Szollosi G."/>
            <person name="Zifcakova L."/>
            <person name="Stursova M."/>
            <person name="Spatafora J.W."/>
            <person name="Tedersoo L."/>
            <person name="Vaario L.M."/>
            <person name="Yamada A."/>
            <person name="Yan M."/>
            <person name="Wang P."/>
            <person name="Xu J."/>
            <person name="Bruns T."/>
            <person name="Baldrian P."/>
            <person name="Vilgalys R."/>
            <person name="Dunand C."/>
            <person name="Henrissat B."/>
            <person name="Grigoriev I.V."/>
            <person name="Hibbett D."/>
            <person name="Nagy L.G."/>
            <person name="Martin F.M."/>
        </authorList>
    </citation>
    <scope>NUCLEOTIDE SEQUENCE</scope>
    <source>
        <strain evidence="2">Prilba</strain>
    </source>
</reference>
<feature type="transmembrane region" description="Helical" evidence="1">
    <location>
        <begin position="298"/>
        <end position="321"/>
    </location>
</feature>
<reference evidence="2" key="1">
    <citation type="submission" date="2019-10" db="EMBL/GenBank/DDBJ databases">
        <authorList>
            <consortium name="DOE Joint Genome Institute"/>
            <person name="Kuo A."/>
            <person name="Miyauchi S."/>
            <person name="Kiss E."/>
            <person name="Drula E."/>
            <person name="Kohler A."/>
            <person name="Sanchez-Garcia M."/>
            <person name="Andreopoulos B."/>
            <person name="Barry K.W."/>
            <person name="Bonito G."/>
            <person name="Buee M."/>
            <person name="Carver A."/>
            <person name="Chen C."/>
            <person name="Cichocki N."/>
            <person name="Clum A."/>
            <person name="Culley D."/>
            <person name="Crous P.W."/>
            <person name="Fauchery L."/>
            <person name="Girlanda M."/>
            <person name="Hayes R."/>
            <person name="Keri Z."/>
            <person name="LaButti K."/>
            <person name="Lipzen A."/>
            <person name="Lombard V."/>
            <person name="Magnuson J."/>
            <person name="Maillard F."/>
            <person name="Morin E."/>
            <person name="Murat C."/>
            <person name="Nolan M."/>
            <person name="Ohm R."/>
            <person name="Pangilinan J."/>
            <person name="Pereira M."/>
            <person name="Perotto S."/>
            <person name="Peter M."/>
            <person name="Riley R."/>
            <person name="Sitrit Y."/>
            <person name="Stielow B."/>
            <person name="Szollosi G."/>
            <person name="Zifcakova L."/>
            <person name="Stursova M."/>
            <person name="Spatafora J.W."/>
            <person name="Tedersoo L."/>
            <person name="Vaario L.-M."/>
            <person name="Yamada A."/>
            <person name="Yan M."/>
            <person name="Wang P."/>
            <person name="Xu J."/>
            <person name="Bruns T."/>
            <person name="Baldrian P."/>
            <person name="Vilgalys R."/>
            <person name="Henrissat B."/>
            <person name="Grigoriev I.V."/>
            <person name="Hibbett D."/>
            <person name="Nagy L.G."/>
            <person name="Martin F.M."/>
        </authorList>
    </citation>
    <scope>NUCLEOTIDE SEQUENCE</scope>
    <source>
        <strain evidence="2">Prilba</strain>
    </source>
</reference>
<protein>
    <submittedName>
        <fullName evidence="2">Uncharacterized protein</fullName>
    </submittedName>
</protein>
<sequence length="431" mass="49809">MEVDLPHSHLFDNSGDWIPITHPGGALYFYHERMRIFTDVYMYDPILRREVEKSAEMLETKRSTLEKSGIPFPTTNYDLVLDIVETEDKVAIRQYYYVDHNNRTLFWLDDYEMKPLMDGILGVKEPGHIKRRLESLYWVHWSQYPTGYKERNFPNDASDELQGVLLSSSIDSLTCNVSTAPYSVADMQTMCDIINKVKNLGPENSHAICSVARLLSICVYWRFVHFHGQKTSRQNRYKSIYHDSGHKRTIPFRLVSVILFFSPDAHLRELKKVWADESIFEGVWRDFMQKLVSEWTDFVLYSTVMLTANVTFLAVQGVIVIPSDGGWIKASPAQIASTISLVYSIGSIITGLLLIRRHRAMVAQDARTAYGYLNKMTKPFFYLEPLAAIFSFTYALLMCDNGYSGLRGSCLWDCRHPHNLVHRKFLGLRYC</sequence>
<gene>
    <name evidence="2" type="ORF">DFH94DRAFT_53546</name>
</gene>
<dbReference type="OrthoDB" id="2657661at2759"/>
<dbReference type="AlphaFoldDB" id="A0A9P5MTR1"/>
<comment type="caution">
    <text evidence="2">The sequence shown here is derived from an EMBL/GenBank/DDBJ whole genome shotgun (WGS) entry which is preliminary data.</text>
</comment>
<name>A0A9P5MTR1_9AGAM</name>
<organism evidence="2 3">
    <name type="scientific">Russula ochroleuca</name>
    <dbReference type="NCBI Taxonomy" id="152965"/>
    <lineage>
        <taxon>Eukaryota</taxon>
        <taxon>Fungi</taxon>
        <taxon>Dikarya</taxon>
        <taxon>Basidiomycota</taxon>
        <taxon>Agaricomycotina</taxon>
        <taxon>Agaricomycetes</taxon>
        <taxon>Russulales</taxon>
        <taxon>Russulaceae</taxon>
        <taxon>Russula</taxon>
    </lineage>
</organism>
<proteinExistence type="predicted"/>
<dbReference type="EMBL" id="WHVB01000011">
    <property type="protein sequence ID" value="KAF8478376.1"/>
    <property type="molecule type" value="Genomic_DNA"/>
</dbReference>
<feature type="transmembrane region" description="Helical" evidence="1">
    <location>
        <begin position="380"/>
        <end position="397"/>
    </location>
</feature>
<keyword evidence="1" id="KW-1133">Transmembrane helix</keyword>
<dbReference type="Proteomes" id="UP000759537">
    <property type="component" value="Unassembled WGS sequence"/>
</dbReference>